<evidence type="ECO:0000259" key="8">
    <source>
        <dbReference type="Pfam" id="PF01545"/>
    </source>
</evidence>
<evidence type="ECO:0000256" key="5">
    <source>
        <dbReference type="ARBA" id="ARBA00022989"/>
    </source>
</evidence>
<comment type="subcellular location">
    <subcellularLocation>
        <location evidence="1">Membrane</location>
        <topology evidence="1">Multi-pass membrane protein</topology>
    </subcellularLocation>
</comment>
<dbReference type="InterPro" id="IPR050291">
    <property type="entry name" value="CDF_Transporter"/>
</dbReference>
<proteinExistence type="inferred from homology"/>
<keyword evidence="5 7" id="KW-1133">Transmembrane helix</keyword>
<feature type="transmembrane region" description="Helical" evidence="7">
    <location>
        <begin position="141"/>
        <end position="163"/>
    </location>
</feature>
<feature type="transmembrane region" description="Helical" evidence="7">
    <location>
        <begin position="169"/>
        <end position="187"/>
    </location>
</feature>
<feature type="transmembrane region" description="Helical" evidence="7">
    <location>
        <begin position="66"/>
        <end position="88"/>
    </location>
</feature>
<evidence type="ECO:0000259" key="9">
    <source>
        <dbReference type="Pfam" id="PF16916"/>
    </source>
</evidence>
<evidence type="ECO:0000256" key="6">
    <source>
        <dbReference type="ARBA" id="ARBA00023136"/>
    </source>
</evidence>
<dbReference type="PANTHER" id="PTHR43840">
    <property type="entry name" value="MITOCHONDRIAL METAL TRANSPORTER 1-RELATED"/>
    <property type="match status" value="1"/>
</dbReference>
<comment type="caution">
    <text evidence="10">The sequence shown here is derived from an EMBL/GenBank/DDBJ whole genome shotgun (WGS) entry which is preliminary data.</text>
</comment>
<evidence type="ECO:0000313" key="11">
    <source>
        <dbReference type="Proteomes" id="UP000622317"/>
    </source>
</evidence>
<dbReference type="RefSeq" id="WP_191618316.1">
    <property type="nucleotide sequence ID" value="NZ_JACYFG010000040.1"/>
</dbReference>
<feature type="transmembrane region" description="Helical" evidence="7">
    <location>
        <begin position="100"/>
        <end position="120"/>
    </location>
</feature>
<keyword evidence="6 7" id="KW-0472">Membrane</keyword>
<dbReference type="SUPFAM" id="SSF160240">
    <property type="entry name" value="Cation efflux protein cytoplasmic domain-like"/>
    <property type="match status" value="1"/>
</dbReference>
<dbReference type="InterPro" id="IPR027470">
    <property type="entry name" value="Cation_efflux_CTD"/>
</dbReference>
<evidence type="ECO:0000256" key="3">
    <source>
        <dbReference type="ARBA" id="ARBA00022448"/>
    </source>
</evidence>
<evidence type="ECO:0000256" key="1">
    <source>
        <dbReference type="ARBA" id="ARBA00004141"/>
    </source>
</evidence>
<dbReference type="Pfam" id="PF16916">
    <property type="entry name" value="ZT_dimer"/>
    <property type="match status" value="1"/>
</dbReference>
<protein>
    <submittedName>
        <fullName evidence="10">Cation transporter</fullName>
    </submittedName>
</protein>
<dbReference type="PANTHER" id="PTHR43840:SF15">
    <property type="entry name" value="MITOCHONDRIAL METAL TRANSPORTER 1-RELATED"/>
    <property type="match status" value="1"/>
</dbReference>
<dbReference type="GO" id="GO:0016020">
    <property type="term" value="C:membrane"/>
    <property type="evidence" value="ECO:0007669"/>
    <property type="project" value="UniProtKB-SubCell"/>
</dbReference>
<keyword evidence="11" id="KW-1185">Reference proteome</keyword>
<evidence type="ECO:0000256" key="7">
    <source>
        <dbReference type="SAM" id="Phobius"/>
    </source>
</evidence>
<dbReference type="Proteomes" id="UP000622317">
    <property type="component" value="Unassembled WGS sequence"/>
</dbReference>
<gene>
    <name evidence="10" type="ORF">IEN85_17075</name>
</gene>
<reference evidence="10" key="1">
    <citation type="submission" date="2020-09" db="EMBL/GenBank/DDBJ databases">
        <title>Pelagicoccus enzymogenes sp. nov. with an EPS production, isolated from marine sediment.</title>
        <authorList>
            <person name="Feng X."/>
        </authorList>
    </citation>
    <scope>NUCLEOTIDE SEQUENCE</scope>
    <source>
        <strain evidence="10">NFK12</strain>
    </source>
</reference>
<accession>A0A927IIF6</accession>
<feature type="domain" description="Cation efflux protein transmembrane" evidence="8">
    <location>
        <begin position="2"/>
        <end position="194"/>
    </location>
</feature>
<dbReference type="InterPro" id="IPR002524">
    <property type="entry name" value="Cation_efflux"/>
</dbReference>
<organism evidence="10 11">
    <name type="scientific">Pelagicoccus enzymogenes</name>
    <dbReference type="NCBI Taxonomy" id="2773457"/>
    <lineage>
        <taxon>Bacteria</taxon>
        <taxon>Pseudomonadati</taxon>
        <taxon>Verrucomicrobiota</taxon>
        <taxon>Opitutia</taxon>
        <taxon>Puniceicoccales</taxon>
        <taxon>Pelagicoccaceae</taxon>
        <taxon>Pelagicoccus</taxon>
    </lineage>
</organism>
<comment type="similarity">
    <text evidence="2">Belongs to the cation diffusion facilitator (CDF) transporter (TC 2.A.4) family.</text>
</comment>
<dbReference type="InterPro" id="IPR027469">
    <property type="entry name" value="Cation_efflux_TMD_sf"/>
</dbReference>
<dbReference type="NCBIfam" id="TIGR01297">
    <property type="entry name" value="CDF"/>
    <property type="match status" value="1"/>
</dbReference>
<name>A0A927IIF6_9BACT</name>
<dbReference type="GO" id="GO:0008324">
    <property type="term" value="F:monoatomic cation transmembrane transporter activity"/>
    <property type="evidence" value="ECO:0007669"/>
    <property type="project" value="InterPro"/>
</dbReference>
<keyword evidence="4 7" id="KW-0812">Transmembrane</keyword>
<dbReference type="InterPro" id="IPR036837">
    <property type="entry name" value="Cation_efflux_CTD_sf"/>
</dbReference>
<evidence type="ECO:0000256" key="2">
    <source>
        <dbReference type="ARBA" id="ARBA00008114"/>
    </source>
</evidence>
<dbReference type="Gene3D" id="3.30.70.1350">
    <property type="entry name" value="Cation efflux protein, cytoplasmic domain"/>
    <property type="match status" value="1"/>
</dbReference>
<dbReference type="Gene3D" id="1.20.1510.10">
    <property type="entry name" value="Cation efflux protein transmembrane domain"/>
    <property type="match status" value="1"/>
</dbReference>
<keyword evidence="3" id="KW-0813">Transport</keyword>
<feature type="domain" description="Cation efflux protein cytoplasmic" evidence="9">
    <location>
        <begin position="199"/>
        <end position="276"/>
    </location>
</feature>
<dbReference type="InterPro" id="IPR058533">
    <property type="entry name" value="Cation_efflux_TM"/>
</dbReference>
<evidence type="ECO:0000256" key="4">
    <source>
        <dbReference type="ARBA" id="ARBA00022692"/>
    </source>
</evidence>
<dbReference type="SUPFAM" id="SSF161111">
    <property type="entry name" value="Cation efflux protein transmembrane domain-like"/>
    <property type="match status" value="1"/>
</dbReference>
<dbReference type="FunFam" id="1.20.1510.10:FF:000006">
    <property type="entry name" value="Divalent cation efflux transporter"/>
    <property type="match status" value="1"/>
</dbReference>
<dbReference type="EMBL" id="JACYFG010000040">
    <property type="protein sequence ID" value="MBD5781216.1"/>
    <property type="molecule type" value="Genomic_DNA"/>
</dbReference>
<dbReference type="AlphaFoldDB" id="A0A927IIF6"/>
<dbReference type="Pfam" id="PF01545">
    <property type="entry name" value="Cation_efflux"/>
    <property type="match status" value="1"/>
</dbReference>
<evidence type="ECO:0000313" key="10">
    <source>
        <dbReference type="EMBL" id="MBD5781216.1"/>
    </source>
</evidence>
<sequence>MSLLANVSLAGVKLLVGFFGNSFALVADGVESLADIVSSAIVWTGFRVSDKDADHEHPYGHGKAEAIAALLASVGLLVSASFIAYHAIGEIGRSHEVPALFTVPILLGIICIKEWLHFVLRRSGERMGSPALKAEAWHHRSDSLTSMGVLLGICIAVFAGPGYEAADDIAALLVTGLIVFNAVRIARPALDELMDRRVDDFRIDAIEEVARSIEGIECLETIMVRRSGRQFVAEIHMEVAPDMTIEKGHRLSHRLKDALLADPELRLTHVVVHVEPAE</sequence>